<dbReference type="EMBL" id="AP017928">
    <property type="protein sequence ID" value="BBA36786.1"/>
    <property type="molecule type" value="Genomic_DNA"/>
</dbReference>
<dbReference type="KEGG" id="mmai:sS8_4863"/>
<proteinExistence type="predicted"/>
<dbReference type="Proteomes" id="UP000266313">
    <property type="component" value="Chromosome"/>
</dbReference>
<organism evidence="1 2">
    <name type="scientific">Methylocaldum marinum</name>
    <dbReference type="NCBI Taxonomy" id="1432792"/>
    <lineage>
        <taxon>Bacteria</taxon>
        <taxon>Pseudomonadati</taxon>
        <taxon>Pseudomonadota</taxon>
        <taxon>Gammaproteobacteria</taxon>
        <taxon>Methylococcales</taxon>
        <taxon>Methylococcaceae</taxon>
        <taxon>Methylocaldum</taxon>
    </lineage>
</organism>
<dbReference type="SUPFAM" id="SSF101744">
    <property type="entry name" value="Rof/RNase P subunit-like"/>
    <property type="match status" value="1"/>
</dbReference>
<name>A0A250KZ46_9GAMM</name>
<evidence type="ECO:0000313" key="2">
    <source>
        <dbReference type="Proteomes" id="UP000266313"/>
    </source>
</evidence>
<dbReference type="RefSeq" id="WP_197716612.1">
    <property type="nucleotide sequence ID" value="NZ_AP017928.1"/>
</dbReference>
<reference evidence="1 2" key="1">
    <citation type="submission" date="2016-12" db="EMBL/GenBank/DDBJ databases">
        <title>Genome sequencing of Methylocaldum marinum.</title>
        <authorList>
            <person name="Takeuchi M."/>
            <person name="Kamagata Y."/>
            <person name="Hiraoka S."/>
            <person name="Oshima K."/>
            <person name="Hattori M."/>
            <person name="Iwasaki W."/>
        </authorList>
    </citation>
    <scope>NUCLEOTIDE SEQUENCE [LARGE SCALE GENOMIC DNA]</scope>
    <source>
        <strain evidence="1 2">S8</strain>
    </source>
</reference>
<dbReference type="Gene3D" id="2.30.30.400">
    <property type="entry name" value="Rof-like"/>
    <property type="match status" value="1"/>
</dbReference>
<dbReference type="AlphaFoldDB" id="A0A250KZ46"/>
<protein>
    <recommendedName>
        <fullName evidence="3">Rho-binding antiterminator</fullName>
    </recommendedName>
</protein>
<accession>A0A250KZ46</accession>
<gene>
    <name evidence="1" type="ORF">sS8_4863</name>
</gene>
<evidence type="ECO:0000313" key="1">
    <source>
        <dbReference type="EMBL" id="BBA36786.1"/>
    </source>
</evidence>
<evidence type="ECO:0008006" key="3">
    <source>
        <dbReference type="Google" id="ProtNLM"/>
    </source>
</evidence>
<dbReference type="InterPro" id="IPR023534">
    <property type="entry name" value="Rof/RNase_P-like"/>
</dbReference>
<dbReference type="InterPro" id="IPR038626">
    <property type="entry name" value="Rof-like_sf"/>
</dbReference>
<sequence length="80" mass="9256">MTDHYQPISCDFHDELETLAVRRRTCPITYRDASGNPVTVEDCIEDIYARDKEEFLKLKSGLEIRLDRLIEVDGKRLGAD</sequence>
<keyword evidence="2" id="KW-1185">Reference proteome</keyword>